<evidence type="ECO:0000313" key="7">
    <source>
        <dbReference type="Proteomes" id="UP000198356"/>
    </source>
</evidence>
<evidence type="ECO:0000256" key="3">
    <source>
        <dbReference type="ARBA" id="ARBA00023004"/>
    </source>
</evidence>
<accession>A0A239CZH6</accession>
<evidence type="ECO:0000256" key="1">
    <source>
        <dbReference type="ARBA" id="ARBA00022723"/>
    </source>
</evidence>
<dbReference type="GO" id="GO:0016787">
    <property type="term" value="F:hydrolase activity"/>
    <property type="evidence" value="ECO:0007669"/>
    <property type="project" value="UniProtKB-KW"/>
</dbReference>
<gene>
    <name evidence="6" type="ORF">SAMN05421770_101212</name>
</gene>
<proteinExistence type="inferred from homology"/>
<dbReference type="EMBL" id="FZOU01000001">
    <property type="protein sequence ID" value="SNS25625.1"/>
    <property type="molecule type" value="Genomic_DNA"/>
</dbReference>
<dbReference type="PANTHER" id="PTHR42988:SF2">
    <property type="entry name" value="CYCLIC NUCLEOTIDE PHOSPHODIESTERASE CBUA0032-RELATED"/>
    <property type="match status" value="1"/>
</dbReference>
<keyword evidence="2" id="KW-0378">Hydrolase</keyword>
<name>A0A239CZH6_9BACT</name>
<keyword evidence="3" id="KW-0408">Iron</keyword>
<dbReference type="InterPro" id="IPR029052">
    <property type="entry name" value="Metallo-depent_PP-like"/>
</dbReference>
<sequence>MIRLAHISDLHFGREDELVVAGLLAALAEAKPDAIVVSGDLTQRAKKGQFRRARAFLDAMPKAPTLVVPGNHDVSTTNLYERMAHHLRRYKRYITNDMQPFIEVGEVVVAGIDTVRVLSTKNGRINRQQTRETCERLTAAGPGKVRIVVTHHPIDVPLGDDQRTRVARADKAMAEFADCGVDLFLSGHLHTSQTVGTGARYRIAGHNALVIQAGTAVSTRTRDEANSWNLLEIAAQPNPRVTIRRMAWQQTAFAEAGVGCYEKGPDGWKPS</sequence>
<dbReference type="CDD" id="cd07400">
    <property type="entry name" value="MPP_1"/>
    <property type="match status" value="1"/>
</dbReference>
<protein>
    <submittedName>
        <fullName evidence="6">3',5'-cyclic AMP phosphodiesterase CpdA</fullName>
    </submittedName>
</protein>
<dbReference type="GO" id="GO:0046872">
    <property type="term" value="F:metal ion binding"/>
    <property type="evidence" value="ECO:0007669"/>
    <property type="project" value="UniProtKB-KW"/>
</dbReference>
<keyword evidence="1" id="KW-0479">Metal-binding</keyword>
<feature type="domain" description="Calcineurin-like phosphoesterase" evidence="5">
    <location>
        <begin position="2"/>
        <end position="191"/>
    </location>
</feature>
<dbReference type="Proteomes" id="UP000198356">
    <property type="component" value="Unassembled WGS sequence"/>
</dbReference>
<dbReference type="Pfam" id="PF00149">
    <property type="entry name" value="Metallophos"/>
    <property type="match status" value="1"/>
</dbReference>
<dbReference type="RefSeq" id="WP_089406536.1">
    <property type="nucleotide sequence ID" value="NZ_FZOU01000001.1"/>
</dbReference>
<comment type="similarity">
    <text evidence="4">Belongs to the cyclic nucleotide phosphodiesterase class-III family.</text>
</comment>
<evidence type="ECO:0000259" key="5">
    <source>
        <dbReference type="Pfam" id="PF00149"/>
    </source>
</evidence>
<dbReference type="SUPFAM" id="SSF56300">
    <property type="entry name" value="Metallo-dependent phosphatases"/>
    <property type="match status" value="1"/>
</dbReference>
<dbReference type="InterPro" id="IPR004843">
    <property type="entry name" value="Calcineurin-like_PHP"/>
</dbReference>
<reference evidence="6 7" key="1">
    <citation type="submission" date="2017-06" db="EMBL/GenBank/DDBJ databases">
        <authorList>
            <person name="Kim H.J."/>
            <person name="Triplett B.A."/>
        </authorList>
    </citation>
    <scope>NUCLEOTIDE SEQUENCE [LARGE SCALE GENOMIC DNA]</scope>
    <source>
        <strain evidence="6 7">DSM 18704</strain>
    </source>
</reference>
<evidence type="ECO:0000256" key="4">
    <source>
        <dbReference type="ARBA" id="ARBA00025742"/>
    </source>
</evidence>
<dbReference type="InterPro" id="IPR050884">
    <property type="entry name" value="CNP_phosphodiesterase-III"/>
</dbReference>
<evidence type="ECO:0000256" key="2">
    <source>
        <dbReference type="ARBA" id="ARBA00022801"/>
    </source>
</evidence>
<dbReference type="PANTHER" id="PTHR42988">
    <property type="entry name" value="PHOSPHOHYDROLASE"/>
    <property type="match status" value="1"/>
</dbReference>
<keyword evidence="7" id="KW-1185">Reference proteome</keyword>
<dbReference type="OrthoDB" id="115870at2"/>
<organism evidence="6 7">
    <name type="scientific">Granulicella rosea</name>
    <dbReference type="NCBI Taxonomy" id="474952"/>
    <lineage>
        <taxon>Bacteria</taxon>
        <taxon>Pseudomonadati</taxon>
        <taxon>Acidobacteriota</taxon>
        <taxon>Terriglobia</taxon>
        <taxon>Terriglobales</taxon>
        <taxon>Acidobacteriaceae</taxon>
        <taxon>Granulicella</taxon>
    </lineage>
</organism>
<dbReference type="AlphaFoldDB" id="A0A239CZH6"/>
<dbReference type="Gene3D" id="3.60.21.10">
    <property type="match status" value="1"/>
</dbReference>
<evidence type="ECO:0000313" key="6">
    <source>
        <dbReference type="EMBL" id="SNS25625.1"/>
    </source>
</evidence>